<dbReference type="EMBL" id="JBHSGR010000007">
    <property type="protein sequence ID" value="MFC4693410.1"/>
    <property type="molecule type" value="Genomic_DNA"/>
</dbReference>
<evidence type="ECO:0000313" key="3">
    <source>
        <dbReference type="Proteomes" id="UP001596025"/>
    </source>
</evidence>
<protein>
    <submittedName>
        <fullName evidence="2">LapA family protein</fullName>
    </submittedName>
</protein>
<dbReference type="RefSeq" id="WP_387988129.1">
    <property type="nucleotide sequence ID" value="NZ_JBHSGR010000007.1"/>
</dbReference>
<proteinExistence type="predicted"/>
<gene>
    <name evidence="2" type="ORF">ACFO3M_08435</name>
</gene>
<sequence length="48" mass="5407">MTVAFIPQNRDRVTVDLFTVDVSSPLWPILTIVLLVGVLLGTILRTRR</sequence>
<comment type="caution">
    <text evidence="2">The sequence shown here is derived from an EMBL/GenBank/DDBJ whole genome shotgun (WGS) entry which is preliminary data.</text>
</comment>
<feature type="transmembrane region" description="Helical" evidence="1">
    <location>
        <begin position="26"/>
        <end position="44"/>
    </location>
</feature>
<name>A0ABV9LIY2_9ACTN</name>
<keyword evidence="1" id="KW-0812">Transmembrane</keyword>
<evidence type="ECO:0000256" key="1">
    <source>
        <dbReference type="SAM" id="Phobius"/>
    </source>
</evidence>
<accession>A0ABV9LIY2</accession>
<keyword evidence="3" id="KW-1185">Reference proteome</keyword>
<keyword evidence="1" id="KW-0472">Membrane</keyword>
<keyword evidence="1" id="KW-1133">Transmembrane helix</keyword>
<evidence type="ECO:0000313" key="2">
    <source>
        <dbReference type="EMBL" id="MFC4693410.1"/>
    </source>
</evidence>
<organism evidence="2 3">
    <name type="scientific">Geodermatophilus arenarius</name>
    <dbReference type="NCBI Taxonomy" id="1137990"/>
    <lineage>
        <taxon>Bacteria</taxon>
        <taxon>Bacillati</taxon>
        <taxon>Actinomycetota</taxon>
        <taxon>Actinomycetes</taxon>
        <taxon>Geodermatophilales</taxon>
        <taxon>Geodermatophilaceae</taxon>
        <taxon>Geodermatophilus</taxon>
    </lineage>
</organism>
<reference evidence="3" key="1">
    <citation type="journal article" date="2019" name="Int. J. Syst. Evol. Microbiol.">
        <title>The Global Catalogue of Microorganisms (GCM) 10K type strain sequencing project: providing services to taxonomists for standard genome sequencing and annotation.</title>
        <authorList>
            <consortium name="The Broad Institute Genomics Platform"/>
            <consortium name="The Broad Institute Genome Sequencing Center for Infectious Disease"/>
            <person name="Wu L."/>
            <person name="Ma J."/>
        </authorList>
    </citation>
    <scope>NUCLEOTIDE SEQUENCE [LARGE SCALE GENOMIC DNA]</scope>
    <source>
        <strain evidence="3">CCUG 62763</strain>
    </source>
</reference>
<dbReference type="Proteomes" id="UP001596025">
    <property type="component" value="Unassembled WGS sequence"/>
</dbReference>